<comment type="similarity">
    <text evidence="1">Belongs to the LysR transcriptional regulatory family.</text>
</comment>
<dbReference type="PANTHER" id="PTHR30537">
    <property type="entry name" value="HTH-TYPE TRANSCRIPTIONAL REGULATOR"/>
    <property type="match status" value="1"/>
</dbReference>
<dbReference type="SUPFAM" id="SSF53850">
    <property type="entry name" value="Periplasmic binding protein-like II"/>
    <property type="match status" value="1"/>
</dbReference>
<protein>
    <submittedName>
        <fullName evidence="6">LysR family transcriptional regulator</fullName>
    </submittedName>
</protein>
<dbReference type="PANTHER" id="PTHR30537:SF74">
    <property type="entry name" value="HTH-TYPE TRANSCRIPTIONAL REGULATOR TRPI"/>
    <property type="match status" value="1"/>
</dbReference>
<dbReference type="SUPFAM" id="SSF46785">
    <property type="entry name" value="Winged helix' DNA-binding domain"/>
    <property type="match status" value="1"/>
</dbReference>
<name>A0A7G9RNK3_9BURK</name>
<dbReference type="Gene3D" id="1.10.10.10">
    <property type="entry name" value="Winged helix-like DNA-binding domain superfamily/Winged helix DNA-binding domain"/>
    <property type="match status" value="1"/>
</dbReference>
<proteinExistence type="inferred from homology"/>
<keyword evidence="4" id="KW-0804">Transcription</keyword>
<dbReference type="EMBL" id="CP060714">
    <property type="protein sequence ID" value="QNN57178.1"/>
    <property type="molecule type" value="Genomic_DNA"/>
</dbReference>
<dbReference type="InterPro" id="IPR036388">
    <property type="entry name" value="WH-like_DNA-bd_sf"/>
</dbReference>
<evidence type="ECO:0000256" key="2">
    <source>
        <dbReference type="ARBA" id="ARBA00023015"/>
    </source>
</evidence>
<dbReference type="GO" id="GO:0003700">
    <property type="term" value="F:DNA-binding transcription factor activity"/>
    <property type="evidence" value="ECO:0007669"/>
    <property type="project" value="InterPro"/>
</dbReference>
<sequence>MSEHRIPSLKLLMGFESAARHGNFSRAADELHVTQSAISHQIQQLEEHVRQPLFRRAGRGVELTVAGEVLLRSVQRTLAVLRSGLGRIATYLDPGLVVLVCPAPLLHGWLQPRLRALESRIPELCLLLSVDESARFVDEIDVDIAIGSRPLLQPGLNESPFLQDEWLVVASVDLAGNLAGMPQEQHHLHADLICLEESLTGEATASIFLGPLERFRKRAIYDDARLMLDAALDGRGIACLPRLLVDSSLARGQLQVLPQYPRLPGTTWWLSGVAGDARSEIVMQVFHWLIAQGLEFTEANSPSSRG</sequence>
<keyword evidence="3" id="KW-0238">DNA-binding</keyword>
<dbReference type="InterPro" id="IPR000847">
    <property type="entry name" value="LysR_HTH_N"/>
</dbReference>
<dbReference type="InterPro" id="IPR058163">
    <property type="entry name" value="LysR-type_TF_proteobact-type"/>
</dbReference>
<dbReference type="InterPro" id="IPR036390">
    <property type="entry name" value="WH_DNA-bd_sf"/>
</dbReference>
<dbReference type="PRINTS" id="PR00039">
    <property type="entry name" value="HTHLYSR"/>
</dbReference>
<evidence type="ECO:0000313" key="7">
    <source>
        <dbReference type="Proteomes" id="UP000515811"/>
    </source>
</evidence>
<dbReference type="Proteomes" id="UP000515811">
    <property type="component" value="Chromosome"/>
</dbReference>
<dbReference type="InterPro" id="IPR005119">
    <property type="entry name" value="LysR_subst-bd"/>
</dbReference>
<dbReference type="FunFam" id="1.10.10.10:FF:000001">
    <property type="entry name" value="LysR family transcriptional regulator"/>
    <property type="match status" value="1"/>
</dbReference>
<evidence type="ECO:0000256" key="3">
    <source>
        <dbReference type="ARBA" id="ARBA00023125"/>
    </source>
</evidence>
<keyword evidence="2" id="KW-0805">Transcription regulation</keyword>
<evidence type="ECO:0000256" key="1">
    <source>
        <dbReference type="ARBA" id="ARBA00009437"/>
    </source>
</evidence>
<dbReference type="KEGG" id="drg:H9K76_22400"/>
<dbReference type="PROSITE" id="PS50931">
    <property type="entry name" value="HTH_LYSR"/>
    <property type="match status" value="1"/>
</dbReference>
<dbReference type="AlphaFoldDB" id="A0A7G9RNK3"/>
<dbReference type="GO" id="GO:0006351">
    <property type="term" value="P:DNA-templated transcription"/>
    <property type="evidence" value="ECO:0007669"/>
    <property type="project" value="TreeGrafter"/>
</dbReference>
<evidence type="ECO:0000259" key="5">
    <source>
        <dbReference type="PROSITE" id="PS50931"/>
    </source>
</evidence>
<feature type="domain" description="HTH lysR-type" evidence="5">
    <location>
        <begin position="7"/>
        <end position="64"/>
    </location>
</feature>
<dbReference type="Pfam" id="PF03466">
    <property type="entry name" value="LysR_substrate"/>
    <property type="match status" value="1"/>
</dbReference>
<keyword evidence="7" id="KW-1185">Reference proteome</keyword>
<accession>A0A7G9RNK3</accession>
<dbReference type="Gene3D" id="3.40.190.290">
    <property type="match status" value="1"/>
</dbReference>
<evidence type="ECO:0000313" key="6">
    <source>
        <dbReference type="EMBL" id="QNN57178.1"/>
    </source>
</evidence>
<dbReference type="RefSeq" id="WP_187597443.1">
    <property type="nucleotide sequence ID" value="NZ_CP060714.1"/>
</dbReference>
<reference evidence="6 7" key="1">
    <citation type="submission" date="2020-08" db="EMBL/GenBank/DDBJ databases">
        <title>Genome sequence of Diaphorobacter ruginosibacter DSM 27467T.</title>
        <authorList>
            <person name="Hyun D.-W."/>
            <person name="Bae J.-W."/>
        </authorList>
    </citation>
    <scope>NUCLEOTIDE SEQUENCE [LARGE SCALE GENOMIC DNA]</scope>
    <source>
        <strain evidence="6 7">DSM 27467</strain>
    </source>
</reference>
<evidence type="ECO:0000256" key="4">
    <source>
        <dbReference type="ARBA" id="ARBA00023163"/>
    </source>
</evidence>
<dbReference type="Pfam" id="PF00126">
    <property type="entry name" value="HTH_1"/>
    <property type="match status" value="1"/>
</dbReference>
<dbReference type="GO" id="GO:0043565">
    <property type="term" value="F:sequence-specific DNA binding"/>
    <property type="evidence" value="ECO:0007669"/>
    <property type="project" value="TreeGrafter"/>
</dbReference>
<organism evidence="6 7">
    <name type="scientific">Diaphorobacter ruginosibacter</name>
    <dbReference type="NCBI Taxonomy" id="1715720"/>
    <lineage>
        <taxon>Bacteria</taxon>
        <taxon>Pseudomonadati</taxon>
        <taxon>Pseudomonadota</taxon>
        <taxon>Betaproteobacteria</taxon>
        <taxon>Burkholderiales</taxon>
        <taxon>Comamonadaceae</taxon>
        <taxon>Diaphorobacter</taxon>
    </lineage>
</organism>
<gene>
    <name evidence="6" type="ORF">H9K76_22400</name>
</gene>